<evidence type="ECO:0000313" key="1">
    <source>
        <dbReference type="EMBL" id="WQB71057.1"/>
    </source>
</evidence>
<reference evidence="1 2" key="1">
    <citation type="submission" date="2023-06" db="EMBL/GenBank/DDBJ databases">
        <title>Rock-solubilizing bacteria, Microbacterium invictum, promotes re-establishment of vegetation in rocky wasteland by accelerating rock bio-weathering and reshaping soil bacterial community.</title>
        <authorList>
            <person name="Liu C."/>
        </authorList>
    </citation>
    <scope>NUCLEOTIDE SEQUENCE [LARGE SCALE GENOMIC DNA]</scope>
    <source>
        <strain evidence="1 2">X-18</strain>
    </source>
</reference>
<accession>A0ABZ0VE01</accession>
<sequence>MQDRYLMAKSRTGQALLLPNGLRLIRVFPEWVSGWPLWESSTDEYRLDNGSLPITPELGRDLFDWNEEWLDRAEDQPLPNPDGWRARGFKLLQLLQKELEGIAEVRPEFLAADARD</sequence>
<organism evidence="1 2">
    <name type="scientific">Microbacterium invictum</name>
    <dbReference type="NCBI Taxonomy" id="515415"/>
    <lineage>
        <taxon>Bacteria</taxon>
        <taxon>Bacillati</taxon>
        <taxon>Actinomycetota</taxon>
        <taxon>Actinomycetes</taxon>
        <taxon>Micrococcales</taxon>
        <taxon>Microbacteriaceae</taxon>
        <taxon>Microbacterium</taxon>
    </lineage>
</organism>
<protein>
    <submittedName>
        <fullName evidence="1">Uncharacterized protein</fullName>
    </submittedName>
</protein>
<evidence type="ECO:0000313" key="2">
    <source>
        <dbReference type="Proteomes" id="UP001324533"/>
    </source>
</evidence>
<dbReference type="EMBL" id="CP139779">
    <property type="protein sequence ID" value="WQB71057.1"/>
    <property type="molecule type" value="Genomic_DNA"/>
</dbReference>
<gene>
    <name evidence="1" type="ORF">T9R20_03585</name>
</gene>
<dbReference type="Proteomes" id="UP001324533">
    <property type="component" value="Chromosome"/>
</dbReference>
<dbReference type="RefSeq" id="WP_322411174.1">
    <property type="nucleotide sequence ID" value="NZ_CP139779.1"/>
</dbReference>
<keyword evidence="2" id="KW-1185">Reference proteome</keyword>
<proteinExistence type="predicted"/>
<name>A0ABZ0VE01_9MICO</name>